<feature type="transmembrane region" description="Helical" evidence="1">
    <location>
        <begin position="71"/>
        <end position="97"/>
    </location>
</feature>
<sequence length="186" mass="18657">MSTGQGPRSPGTGPRATARVRLVPSLRLFVLSSLLLAGVGAIGHIIGWVALTTTLGPTTYLLLAHPDSVSARLRSAVTGHVLAVGIGLACLAAFGLWNHPSIVEPHQDTPRQIGAQALAAGLTLFLLHMCGAHHPPAAATALLITSGISRPGPPLYGMLAGLALVLAIAPLLASSTSSAQGGTGGP</sequence>
<dbReference type="EMBL" id="CP022433">
    <property type="protein sequence ID" value="ASN22936.1"/>
    <property type="molecule type" value="Genomic_DNA"/>
</dbReference>
<dbReference type="KEGG" id="splu:LK06_000545"/>
<proteinExistence type="predicted"/>
<protein>
    <recommendedName>
        <fullName evidence="2">HPP transmembrane region domain-containing protein</fullName>
    </recommendedName>
</protein>
<dbReference type="InterPro" id="IPR058581">
    <property type="entry name" value="TM_HPP"/>
</dbReference>
<evidence type="ECO:0000259" key="2">
    <source>
        <dbReference type="Pfam" id="PF04982"/>
    </source>
</evidence>
<accession>A0A221NSY8</accession>
<keyword evidence="4" id="KW-1185">Reference proteome</keyword>
<reference evidence="3 4" key="1">
    <citation type="submission" date="2017-07" db="EMBL/GenBank/DDBJ databases">
        <title>Genome sequence of Streptomyces pluripotens MUSC 137T.</title>
        <authorList>
            <person name="Ser H.-L."/>
            <person name="Lee L.-H."/>
        </authorList>
    </citation>
    <scope>NUCLEOTIDE SEQUENCE [LARGE SCALE GENOMIC DNA]</scope>
    <source>
        <strain evidence="3 4">MUSC 137</strain>
    </source>
</reference>
<dbReference type="Proteomes" id="UP000031501">
    <property type="component" value="Chromosome"/>
</dbReference>
<keyword evidence="1" id="KW-0472">Membrane</keyword>
<keyword evidence="1" id="KW-0812">Transmembrane</keyword>
<dbReference type="AlphaFoldDB" id="A0A221NSY8"/>
<dbReference type="Pfam" id="PF04982">
    <property type="entry name" value="TM_HPP"/>
    <property type="match status" value="1"/>
</dbReference>
<feature type="domain" description="HPP transmembrane region" evidence="2">
    <location>
        <begin position="20"/>
        <end position="172"/>
    </location>
</feature>
<name>A0A221NSY8_9ACTN</name>
<evidence type="ECO:0000256" key="1">
    <source>
        <dbReference type="SAM" id="Phobius"/>
    </source>
</evidence>
<feature type="transmembrane region" description="Helical" evidence="1">
    <location>
        <begin position="117"/>
        <end position="135"/>
    </location>
</feature>
<keyword evidence="1" id="KW-1133">Transmembrane helix</keyword>
<dbReference type="OrthoDB" id="4229582at2"/>
<feature type="transmembrane region" description="Helical" evidence="1">
    <location>
        <begin position="155"/>
        <end position="173"/>
    </location>
</feature>
<dbReference type="STRING" id="1355015.LK06_000545"/>
<organism evidence="3 4">
    <name type="scientific">Streptomyces pluripotens</name>
    <dbReference type="NCBI Taxonomy" id="1355015"/>
    <lineage>
        <taxon>Bacteria</taxon>
        <taxon>Bacillati</taxon>
        <taxon>Actinomycetota</taxon>
        <taxon>Actinomycetes</taxon>
        <taxon>Kitasatosporales</taxon>
        <taxon>Streptomycetaceae</taxon>
        <taxon>Streptomyces</taxon>
    </lineage>
</organism>
<evidence type="ECO:0000313" key="3">
    <source>
        <dbReference type="EMBL" id="ASN22936.1"/>
    </source>
</evidence>
<evidence type="ECO:0000313" key="4">
    <source>
        <dbReference type="Proteomes" id="UP000031501"/>
    </source>
</evidence>
<gene>
    <name evidence="3" type="ORF">LK07_01620</name>
</gene>